<evidence type="ECO:0000313" key="8">
    <source>
        <dbReference type="Proteomes" id="UP000251670"/>
    </source>
</evidence>
<keyword evidence="3" id="KW-0804">Transcription</keyword>
<organism evidence="6 8">
    <name type="scientific">Chryseobacterium jejuense</name>
    <dbReference type="NCBI Taxonomy" id="445960"/>
    <lineage>
        <taxon>Bacteria</taxon>
        <taxon>Pseudomonadati</taxon>
        <taxon>Bacteroidota</taxon>
        <taxon>Flavobacteriia</taxon>
        <taxon>Flavobacteriales</taxon>
        <taxon>Weeksellaceae</taxon>
        <taxon>Chryseobacterium group</taxon>
        <taxon>Chryseobacterium</taxon>
    </lineage>
</organism>
<dbReference type="EMBL" id="FNEG01000001">
    <property type="protein sequence ID" value="SDI37608.1"/>
    <property type="molecule type" value="Genomic_DNA"/>
</dbReference>
<protein>
    <submittedName>
        <fullName evidence="5">AraC-type DNA-binding protein</fullName>
    </submittedName>
    <submittedName>
        <fullName evidence="6">L-rhamnose operon regulatory protein rhaS</fullName>
    </submittedName>
</protein>
<evidence type="ECO:0000259" key="4">
    <source>
        <dbReference type="PROSITE" id="PS01124"/>
    </source>
</evidence>
<proteinExistence type="predicted"/>
<dbReference type="OrthoDB" id="2585681at2"/>
<sequence length="307" mass="35891">MTKPIIPLLTMQEVHRLFDANILSKPELNFGKIFADHAPFLLLEVVGNNKESIVFRAEYNALVLCVSGTCDKEVGMHSFKMKPKSIHWVKAGQLQSFNNQTEDVHCFILCFYTHIWKDFPVVVSTMEQLLNLEYDQVPNFNLDDHTFDQIFELYQKIDREQRQKASFYTAMSGLFILEILYLIKRSSLQAFTKDKEKKTSAQQDKWLAFKRLVEEHFQTHKSVKEYANQLNISPKYLNEIVNRETGSSPMKHIQQRILAEARYLLAYTDLSVKEIAYLLQFESSAYFGKFFRARTGSSPSVFRQERK</sequence>
<evidence type="ECO:0000313" key="6">
    <source>
        <dbReference type="EMBL" id="SQB26878.1"/>
    </source>
</evidence>
<reference evidence="6 8" key="2">
    <citation type="submission" date="2018-06" db="EMBL/GenBank/DDBJ databases">
        <authorList>
            <consortium name="Pathogen Informatics"/>
            <person name="Doyle S."/>
        </authorList>
    </citation>
    <scope>NUCLEOTIDE SEQUENCE [LARGE SCALE GENOMIC DNA]</scope>
    <source>
        <strain evidence="6 8">NCTC13492</strain>
    </source>
</reference>
<evidence type="ECO:0000256" key="1">
    <source>
        <dbReference type="ARBA" id="ARBA00023015"/>
    </source>
</evidence>
<dbReference type="PROSITE" id="PS01124">
    <property type="entry name" value="HTH_ARAC_FAMILY_2"/>
    <property type="match status" value="1"/>
</dbReference>
<evidence type="ECO:0000313" key="7">
    <source>
        <dbReference type="Proteomes" id="UP000199426"/>
    </source>
</evidence>
<name>A0A2X2VEA2_CHRJE</name>
<dbReference type="PANTHER" id="PTHR43280">
    <property type="entry name" value="ARAC-FAMILY TRANSCRIPTIONAL REGULATOR"/>
    <property type="match status" value="1"/>
</dbReference>
<gene>
    <name evidence="6" type="primary">rhaS_2</name>
    <name evidence="6" type="ORF">NCTC13492_00556</name>
    <name evidence="5" type="ORF">SAMN05421542_1016</name>
</gene>
<dbReference type="Gene3D" id="1.10.10.60">
    <property type="entry name" value="Homeodomain-like"/>
    <property type="match status" value="1"/>
</dbReference>
<dbReference type="GO" id="GO:0003700">
    <property type="term" value="F:DNA-binding transcription factor activity"/>
    <property type="evidence" value="ECO:0007669"/>
    <property type="project" value="InterPro"/>
</dbReference>
<dbReference type="EMBL" id="UAWB01000002">
    <property type="protein sequence ID" value="SQB26878.1"/>
    <property type="molecule type" value="Genomic_DNA"/>
</dbReference>
<dbReference type="RefSeq" id="WP_089734122.1">
    <property type="nucleotide sequence ID" value="NZ_FNEG01000001.1"/>
</dbReference>
<feature type="domain" description="HTH araC/xylS-type" evidence="4">
    <location>
        <begin position="207"/>
        <end position="305"/>
    </location>
</feature>
<dbReference type="InterPro" id="IPR018060">
    <property type="entry name" value="HTH_AraC"/>
</dbReference>
<evidence type="ECO:0000256" key="3">
    <source>
        <dbReference type="ARBA" id="ARBA00023163"/>
    </source>
</evidence>
<dbReference type="SMART" id="SM00342">
    <property type="entry name" value="HTH_ARAC"/>
    <property type="match status" value="1"/>
</dbReference>
<dbReference type="SUPFAM" id="SSF51215">
    <property type="entry name" value="Regulatory protein AraC"/>
    <property type="match status" value="1"/>
</dbReference>
<reference evidence="5 7" key="1">
    <citation type="submission" date="2016-10" db="EMBL/GenBank/DDBJ databases">
        <authorList>
            <person name="Varghese N."/>
            <person name="Submissions S."/>
        </authorList>
    </citation>
    <scope>NUCLEOTIDE SEQUENCE [LARGE SCALE GENOMIC DNA]</scope>
    <source>
        <strain evidence="5 7">DSM 19299</strain>
    </source>
</reference>
<evidence type="ECO:0000313" key="5">
    <source>
        <dbReference type="EMBL" id="SDI37608.1"/>
    </source>
</evidence>
<dbReference type="PANTHER" id="PTHR43280:SF32">
    <property type="entry name" value="TRANSCRIPTIONAL REGULATORY PROTEIN"/>
    <property type="match status" value="1"/>
</dbReference>
<evidence type="ECO:0000256" key="2">
    <source>
        <dbReference type="ARBA" id="ARBA00023125"/>
    </source>
</evidence>
<dbReference type="SUPFAM" id="SSF46689">
    <property type="entry name" value="Homeodomain-like"/>
    <property type="match status" value="1"/>
</dbReference>
<dbReference type="GO" id="GO:0043565">
    <property type="term" value="F:sequence-specific DNA binding"/>
    <property type="evidence" value="ECO:0007669"/>
    <property type="project" value="InterPro"/>
</dbReference>
<keyword evidence="7" id="KW-1185">Reference proteome</keyword>
<dbReference type="AlphaFoldDB" id="A0A2X2VEA2"/>
<dbReference type="InterPro" id="IPR009057">
    <property type="entry name" value="Homeodomain-like_sf"/>
</dbReference>
<dbReference type="InterPro" id="IPR037923">
    <property type="entry name" value="HTH-like"/>
</dbReference>
<dbReference type="STRING" id="445960.SAMN05421542_1016"/>
<dbReference type="Proteomes" id="UP000199426">
    <property type="component" value="Unassembled WGS sequence"/>
</dbReference>
<keyword evidence="1" id="KW-0805">Transcription regulation</keyword>
<keyword evidence="2 5" id="KW-0238">DNA-binding</keyword>
<accession>A0A2X2VEA2</accession>
<dbReference type="Pfam" id="PF12833">
    <property type="entry name" value="HTH_18"/>
    <property type="match status" value="1"/>
</dbReference>
<dbReference type="Proteomes" id="UP000251670">
    <property type="component" value="Unassembled WGS sequence"/>
</dbReference>